<dbReference type="Gene3D" id="3.30.160.60">
    <property type="entry name" value="Classic Zinc Finger"/>
    <property type="match status" value="1"/>
</dbReference>
<dbReference type="AlphaFoldDB" id="A0A8K0RH18"/>
<sequence>MPPFKGVPQKRGILSFFRSAPKPDSLDEPPPPPKKAKETIADSILSTALLTPLSMDKVGPASAPLPRLSPDSDAPPVIRSTSAPTFNTGDEEFEEDEINSNLLAMSMDNASRSTAIRPLARLPAYSYVCPFKEDGLCKRSDTFKDFHALASHCAHKHPGMIKSPIESDPLEDGTVKIPCQLGCGKMFATYELAHSHAKTQRKGKCFDLRASFYPRACPWPGCVAEKAIDSRSYVTHAGTHKDDANAPYQCSQCDRFFIDLYFLASHEKDCSKRNPRFNGVLTAAMASDGEDDSRPTMVIIARASSHAPKAWYAERQILQDGIKIFAQERFGEVAQDLGIALSSSLVAMYDVHTRDAPTGIHGQGHTTNDPSQKSFLKRAHKFTQAIDKHLATIAMYEPRPDQRFLVSIGLDGFACHAPLILAWLKRSPAFTLVICETELVYGMSPKFFPKLKSGRMYGSFNSVDIEKSLESGTATDDAVENLIEAWKACQDWKSSIGNNGRTIGRNGDQKKVPKKSKRGPVRGKVATSVTNGR</sequence>
<keyword evidence="5" id="KW-1185">Reference proteome</keyword>
<name>A0A8K0RH18_9PLEO</name>
<feature type="domain" description="C2H2-type" evidence="3">
    <location>
        <begin position="248"/>
        <end position="275"/>
    </location>
</feature>
<evidence type="ECO:0000256" key="2">
    <source>
        <dbReference type="SAM" id="MobiDB-lite"/>
    </source>
</evidence>
<dbReference type="EMBL" id="JAGMVJ010000001">
    <property type="protein sequence ID" value="KAH7096014.1"/>
    <property type="molecule type" value="Genomic_DNA"/>
</dbReference>
<comment type="caution">
    <text evidence="4">The sequence shown here is derived from an EMBL/GenBank/DDBJ whole genome shotgun (WGS) entry which is preliminary data.</text>
</comment>
<dbReference type="OrthoDB" id="3693282at2759"/>
<evidence type="ECO:0000313" key="5">
    <source>
        <dbReference type="Proteomes" id="UP000813461"/>
    </source>
</evidence>
<evidence type="ECO:0000259" key="3">
    <source>
        <dbReference type="PROSITE" id="PS50157"/>
    </source>
</evidence>
<feature type="compositionally biased region" description="Basic residues" evidence="2">
    <location>
        <begin position="512"/>
        <end position="521"/>
    </location>
</feature>
<organism evidence="4 5">
    <name type="scientific">Paraphoma chrysanthemicola</name>
    <dbReference type="NCBI Taxonomy" id="798071"/>
    <lineage>
        <taxon>Eukaryota</taxon>
        <taxon>Fungi</taxon>
        <taxon>Dikarya</taxon>
        <taxon>Ascomycota</taxon>
        <taxon>Pezizomycotina</taxon>
        <taxon>Dothideomycetes</taxon>
        <taxon>Pleosporomycetidae</taxon>
        <taxon>Pleosporales</taxon>
        <taxon>Pleosporineae</taxon>
        <taxon>Phaeosphaeriaceae</taxon>
        <taxon>Paraphoma</taxon>
    </lineage>
</organism>
<keyword evidence="1" id="KW-0479">Metal-binding</keyword>
<feature type="region of interest" description="Disordered" evidence="2">
    <location>
        <begin position="59"/>
        <end position="95"/>
    </location>
</feature>
<dbReference type="GO" id="GO:0008270">
    <property type="term" value="F:zinc ion binding"/>
    <property type="evidence" value="ECO:0007669"/>
    <property type="project" value="UniProtKB-KW"/>
</dbReference>
<feature type="region of interest" description="Disordered" evidence="2">
    <location>
        <begin position="497"/>
        <end position="533"/>
    </location>
</feature>
<feature type="region of interest" description="Disordered" evidence="2">
    <location>
        <begin position="1"/>
        <end position="38"/>
    </location>
</feature>
<accession>A0A8K0RH18</accession>
<keyword evidence="1" id="KW-0862">Zinc</keyword>
<evidence type="ECO:0000256" key="1">
    <source>
        <dbReference type="PROSITE-ProRule" id="PRU00042"/>
    </source>
</evidence>
<dbReference type="Proteomes" id="UP000813461">
    <property type="component" value="Unassembled WGS sequence"/>
</dbReference>
<dbReference type="PROSITE" id="PS50157">
    <property type="entry name" value="ZINC_FINGER_C2H2_2"/>
    <property type="match status" value="1"/>
</dbReference>
<reference evidence="4" key="1">
    <citation type="journal article" date="2021" name="Nat. Commun.">
        <title>Genetic determinants of endophytism in the Arabidopsis root mycobiome.</title>
        <authorList>
            <person name="Mesny F."/>
            <person name="Miyauchi S."/>
            <person name="Thiergart T."/>
            <person name="Pickel B."/>
            <person name="Atanasova L."/>
            <person name="Karlsson M."/>
            <person name="Huettel B."/>
            <person name="Barry K.W."/>
            <person name="Haridas S."/>
            <person name="Chen C."/>
            <person name="Bauer D."/>
            <person name="Andreopoulos W."/>
            <person name="Pangilinan J."/>
            <person name="LaButti K."/>
            <person name="Riley R."/>
            <person name="Lipzen A."/>
            <person name="Clum A."/>
            <person name="Drula E."/>
            <person name="Henrissat B."/>
            <person name="Kohler A."/>
            <person name="Grigoriev I.V."/>
            <person name="Martin F.M."/>
            <person name="Hacquard S."/>
        </authorList>
    </citation>
    <scope>NUCLEOTIDE SEQUENCE</scope>
    <source>
        <strain evidence="4">MPI-SDFR-AT-0120</strain>
    </source>
</reference>
<feature type="compositionally biased region" description="Polar residues" evidence="2">
    <location>
        <begin position="79"/>
        <end position="88"/>
    </location>
</feature>
<evidence type="ECO:0000313" key="4">
    <source>
        <dbReference type="EMBL" id="KAH7096014.1"/>
    </source>
</evidence>
<feature type="compositionally biased region" description="Low complexity" evidence="2">
    <location>
        <begin position="497"/>
        <end position="506"/>
    </location>
</feature>
<keyword evidence="1" id="KW-0863">Zinc-finger</keyword>
<protein>
    <recommendedName>
        <fullName evidence="3">C2H2-type domain-containing protein</fullName>
    </recommendedName>
</protein>
<proteinExistence type="predicted"/>
<dbReference type="InterPro" id="IPR013087">
    <property type="entry name" value="Znf_C2H2_type"/>
</dbReference>
<gene>
    <name evidence="4" type="ORF">FB567DRAFT_587292</name>
</gene>